<evidence type="ECO:0000256" key="2">
    <source>
        <dbReference type="ARBA" id="ARBA00022801"/>
    </source>
</evidence>
<comment type="caution">
    <text evidence="7">The sequence shown here is derived from an EMBL/GenBank/DDBJ whole genome shotgun (WGS) entry which is preliminary data.</text>
</comment>
<proteinExistence type="predicted"/>
<dbReference type="InterPro" id="IPR014016">
    <property type="entry name" value="UvrD-like_ATP-bd"/>
</dbReference>
<dbReference type="Gene3D" id="3.40.50.300">
    <property type="entry name" value="P-loop containing nucleotide triphosphate hydrolases"/>
    <property type="match status" value="1"/>
</dbReference>
<feature type="binding site" evidence="5">
    <location>
        <begin position="44"/>
        <end position="51"/>
    </location>
    <ligand>
        <name>ATP</name>
        <dbReference type="ChEBI" id="CHEBI:30616"/>
    </ligand>
</feature>
<dbReference type="RefSeq" id="WP_161054977.1">
    <property type="nucleotide sequence ID" value="NZ_WWCT01000007.1"/>
</dbReference>
<organism evidence="7 8">
    <name type="scientific">Duganella levis</name>
    <dbReference type="NCBI Taxonomy" id="2692169"/>
    <lineage>
        <taxon>Bacteria</taxon>
        <taxon>Pseudomonadati</taxon>
        <taxon>Pseudomonadota</taxon>
        <taxon>Betaproteobacteria</taxon>
        <taxon>Burkholderiales</taxon>
        <taxon>Oxalobacteraceae</taxon>
        <taxon>Telluria group</taxon>
        <taxon>Duganella</taxon>
    </lineage>
</organism>
<keyword evidence="4 5" id="KW-0067">ATP-binding</keyword>
<evidence type="ECO:0000256" key="4">
    <source>
        <dbReference type="ARBA" id="ARBA00022840"/>
    </source>
</evidence>
<reference evidence="7 8" key="1">
    <citation type="submission" date="2019-12" db="EMBL/GenBank/DDBJ databases">
        <title>Novel species isolated from a subtropical stream in China.</title>
        <authorList>
            <person name="Lu H."/>
        </authorList>
    </citation>
    <scope>NUCLEOTIDE SEQUENCE [LARGE SCALE GENOMIC DNA]</scope>
    <source>
        <strain evidence="7 8">CY42W</strain>
    </source>
</reference>
<evidence type="ECO:0000256" key="3">
    <source>
        <dbReference type="ARBA" id="ARBA00022806"/>
    </source>
</evidence>
<dbReference type="PANTHER" id="PTHR11070">
    <property type="entry name" value="UVRD / RECB / PCRA DNA HELICASE FAMILY MEMBER"/>
    <property type="match status" value="1"/>
</dbReference>
<evidence type="ECO:0000313" key="7">
    <source>
        <dbReference type="EMBL" id="MYN26974.1"/>
    </source>
</evidence>
<sequence>MPVEINLTEDDIAYAESVLLPKGASFDHERREFIRNLGTLDLQAVPGSGKTTALLAKLLILDRYLPFADGSGILVLSHTNAAIDEIRSRIGSHCKALFRYPNFVGTIQGFVDDFLAIPYFTNRYHRVPVRIDDEIREQRFANRPFNMQGFSAPESKRALHFLRVNSKPIRLSYMDGNTVLTEGYRGPRLIIKKPRGNTKAENYSDWSLDEKAKVEEWVTKFTRRVLASGHLCYDDAYFLADVFLTKNSQIKELLQARFSHVFVDEMQDMEMHQHDLLERVFFDGGSAVTAFQRVGDKNQSIYDGRTAATQGFWIDRATVLQLNGSYRLSPLIAELVSNFAIAPLRIDGRGKNSDGSEISVRPKFIVYSESTLDQVLPEFTRAIREGLDNGSIPADPHNKYRAIAWATKPDNEKVRLCSYHPSFSREELRQKPDYTNLRSYILACDKRSLTFASAERGITGAMLQVLRIEGIGDASGRPLNKAKLKEFLVGADPESWAAHEANLYRWCVLVASGKEDDVVQEMKSYLPKLLALFDSAVKLSAAFINDTSTVFAPPVSGARRNGANIFQGEGVNILVSTVHAVKGETHTATLYMETHYEKGGGGSYESERLAKQLIGTPLAQNAHKLAKQSAKMVYVGFSRPTHLLCFAVHESRFTALAVSVNTSGWDVLRLVDKAPVIEQVT</sequence>
<protein>
    <submittedName>
        <fullName evidence="7">UvrD-helicase domain-containing protein</fullName>
    </submittedName>
</protein>
<gene>
    <name evidence="7" type="ORF">GTP69_11190</name>
</gene>
<feature type="domain" description="UvrD-like helicase ATP-binding" evidence="6">
    <location>
        <begin position="23"/>
        <end position="329"/>
    </location>
</feature>
<dbReference type="SUPFAM" id="SSF52540">
    <property type="entry name" value="P-loop containing nucleoside triphosphate hydrolases"/>
    <property type="match status" value="1"/>
</dbReference>
<evidence type="ECO:0000259" key="6">
    <source>
        <dbReference type="PROSITE" id="PS51198"/>
    </source>
</evidence>
<dbReference type="Pfam" id="PF00580">
    <property type="entry name" value="UvrD-helicase"/>
    <property type="match status" value="1"/>
</dbReference>
<keyword evidence="8" id="KW-1185">Reference proteome</keyword>
<evidence type="ECO:0000256" key="1">
    <source>
        <dbReference type="ARBA" id="ARBA00022741"/>
    </source>
</evidence>
<accession>A0ABW9VZ90</accession>
<keyword evidence="1 5" id="KW-0547">Nucleotide-binding</keyword>
<evidence type="ECO:0000313" key="8">
    <source>
        <dbReference type="Proteomes" id="UP000642144"/>
    </source>
</evidence>
<dbReference type="PROSITE" id="PS51198">
    <property type="entry name" value="UVRD_HELICASE_ATP_BIND"/>
    <property type="match status" value="1"/>
</dbReference>
<keyword evidence="2 5" id="KW-0378">Hydrolase</keyword>
<dbReference type="EMBL" id="WWCT01000007">
    <property type="protein sequence ID" value="MYN26974.1"/>
    <property type="molecule type" value="Genomic_DNA"/>
</dbReference>
<dbReference type="InterPro" id="IPR000212">
    <property type="entry name" value="DNA_helicase_UvrD/REP"/>
</dbReference>
<evidence type="ECO:0000256" key="5">
    <source>
        <dbReference type="PROSITE-ProRule" id="PRU00560"/>
    </source>
</evidence>
<keyword evidence="3 5" id="KW-0347">Helicase</keyword>
<name>A0ABW9VZ90_9BURK</name>
<dbReference type="InterPro" id="IPR027417">
    <property type="entry name" value="P-loop_NTPase"/>
</dbReference>
<dbReference type="Proteomes" id="UP000642144">
    <property type="component" value="Unassembled WGS sequence"/>
</dbReference>